<dbReference type="GO" id="GO:0016020">
    <property type="term" value="C:membrane"/>
    <property type="evidence" value="ECO:0007669"/>
    <property type="project" value="UniProtKB-SubCell"/>
</dbReference>
<keyword evidence="5 7" id="KW-1133">Transmembrane helix</keyword>
<feature type="transmembrane region" description="Helical" evidence="7">
    <location>
        <begin position="801"/>
        <end position="823"/>
    </location>
</feature>
<organism evidence="8 9">
    <name type="scientific">Lagenidium giganteum</name>
    <dbReference type="NCBI Taxonomy" id="4803"/>
    <lineage>
        <taxon>Eukaryota</taxon>
        <taxon>Sar</taxon>
        <taxon>Stramenopiles</taxon>
        <taxon>Oomycota</taxon>
        <taxon>Peronosporomycetes</taxon>
        <taxon>Pythiales</taxon>
        <taxon>Pythiaceae</taxon>
    </lineage>
</organism>
<feature type="transmembrane region" description="Helical" evidence="7">
    <location>
        <begin position="129"/>
        <end position="152"/>
    </location>
</feature>
<feature type="transmembrane region" description="Helical" evidence="7">
    <location>
        <begin position="538"/>
        <end position="555"/>
    </location>
</feature>
<dbReference type="EMBL" id="DAKRPA010000231">
    <property type="protein sequence ID" value="DAZ94828.1"/>
    <property type="molecule type" value="Genomic_DNA"/>
</dbReference>
<feature type="transmembrane region" description="Helical" evidence="7">
    <location>
        <begin position="945"/>
        <end position="968"/>
    </location>
</feature>
<dbReference type="AlphaFoldDB" id="A0AAV2YNC9"/>
<feature type="transmembrane region" description="Helical" evidence="7">
    <location>
        <begin position="326"/>
        <end position="343"/>
    </location>
</feature>
<evidence type="ECO:0000256" key="5">
    <source>
        <dbReference type="ARBA" id="ARBA00022989"/>
    </source>
</evidence>
<sequence length="1104" mass="122078">MARAGDKQLEFKSFKSPLTQTQAEDHEEGGRFVAGEQFYDYENYGGLRKGGAVRLWAPECWGLAAATFSSCFSYYGLQTVLRPILTSQLKLTTNQNLAVQRLVELPMALGFLIGLLSDCYPLWGLRRKAYMIVGLVLNGVSVLTIAGLGSYLESLDAGASKPSGIVSLIILMSSMASFGCMFTYLCVHTRVIELSQREPLGERGKIQADYLMLRRVAQLFGALFTYCSIGSSSNDVHLKLSNTTILLAVICVLPLPVILKFWKEDIYSLACSMKIRSGIFWKIMQQKAVWRVLVFIIFFSLFPSVKFGDSFNVVRNWAHADKDSSILLRVIQDSTVLVVVIVWRQCFMNRPWRWVFCWVPIMLILPQLVISILICFDITRDRYVYRIVYSLTGLSDGANALMNIVPLTEIIQEGSEGVTVGLVLSLQRLVGIFVGTSTANIFRGDNIYDPAEVPSDSSHVRSMVLVSLLVNYLINALTAGGLFFLPSQKLDAQQLRMYGGFTSFASVGIVAFSLTLFFYSTAINVMTFVPSMACMRVVGGPCLIPVLSVVCRALALRKTTLSTTRVSRSPIPIMEDKPEYTPEKMDFPTPDKDVPKMFVAGSHFYNYEMYGGLRAGGKARLLTRKYIGLTVSAFASAYVYVGVRYGLLPLLGAHFGLTGQQFVAVDRLVELPATFCFLVGLIADSYPLFGYHRKSYMVVGILISFLALAAIALCCCFEDSLRRSLGAGCSYLIIALLGVVSFGSMINFTSVHTMVIMLSQQETLGERGITQANYLFIRISAQLLAQLMTFCINQAEADVQLAMTLTMLISISLGAIPMIINFLQEEEAYVKRAIKENWTECWKLTQQKAVWRIICFVSICALCMSFKLSSGSAALQRWSTVSATGSLLSYVFHDCVMLTTIFIWRTFFMNALWKRVFAIVPASAILFQGIVGFLIAFNVTRSEVFYVFGYSLMGVPHGILSLTTLVPVTEIVQEGMEGSTVGLAIAFDKLCKIFISTFLGSLRPDAFFSQSEVVADTTRVRWLVMAVLGLGFLVNALTFISLPMLPLQKLDAQQLRTFGGFSKGAGFATAIIFVLLFFYCALLNSLSFFPSTACLQLAGGSGCH</sequence>
<keyword evidence="6 7" id="KW-0472">Membrane</keyword>
<evidence type="ECO:0000256" key="2">
    <source>
        <dbReference type="ARBA" id="ARBA00007015"/>
    </source>
</evidence>
<evidence type="ECO:0000256" key="1">
    <source>
        <dbReference type="ARBA" id="ARBA00004141"/>
    </source>
</evidence>
<dbReference type="PANTHER" id="PTHR31585:SF5">
    <property type="entry name" value="RNA-BINDING S4 DOMAIN-CONTAINING PROTEIN"/>
    <property type="match status" value="1"/>
</dbReference>
<reference evidence="8" key="1">
    <citation type="submission" date="2022-11" db="EMBL/GenBank/DDBJ databases">
        <authorList>
            <person name="Morgan W.R."/>
            <person name="Tartar A."/>
        </authorList>
    </citation>
    <scope>NUCLEOTIDE SEQUENCE</scope>
    <source>
        <strain evidence="8">ARSEF 373</strain>
    </source>
</reference>
<dbReference type="InterPro" id="IPR039309">
    <property type="entry name" value="BT1"/>
</dbReference>
<dbReference type="SUPFAM" id="SSF103473">
    <property type="entry name" value="MFS general substrate transporter"/>
    <property type="match status" value="2"/>
</dbReference>
<feature type="transmembrane region" description="Helical" evidence="7">
    <location>
        <begin position="887"/>
        <end position="904"/>
    </location>
</feature>
<comment type="caution">
    <text evidence="8">The sequence shown here is derived from an EMBL/GenBank/DDBJ whole genome shotgun (WGS) entry which is preliminary data.</text>
</comment>
<feature type="transmembrane region" description="Helical" evidence="7">
    <location>
        <begin position="626"/>
        <end position="648"/>
    </location>
</feature>
<feature type="transmembrane region" description="Helical" evidence="7">
    <location>
        <begin position="164"/>
        <end position="187"/>
    </location>
</feature>
<dbReference type="Proteomes" id="UP001146120">
    <property type="component" value="Unassembled WGS sequence"/>
</dbReference>
<feature type="transmembrane region" description="Helical" evidence="7">
    <location>
        <begin position="355"/>
        <end position="379"/>
    </location>
</feature>
<feature type="transmembrane region" description="Helical" evidence="7">
    <location>
        <begin position="288"/>
        <end position="306"/>
    </location>
</feature>
<feature type="transmembrane region" description="Helical" evidence="7">
    <location>
        <begin position="212"/>
        <end position="231"/>
    </location>
</feature>
<feature type="transmembrane region" description="Helical" evidence="7">
    <location>
        <begin position="1022"/>
        <end position="1045"/>
    </location>
</feature>
<gene>
    <name evidence="8" type="ORF">N0F65_012855</name>
</gene>
<evidence type="ECO:0000313" key="9">
    <source>
        <dbReference type="Proteomes" id="UP001146120"/>
    </source>
</evidence>
<keyword evidence="9" id="KW-1185">Reference proteome</keyword>
<feature type="transmembrane region" description="Helical" evidence="7">
    <location>
        <begin position="732"/>
        <end position="755"/>
    </location>
</feature>
<dbReference type="PANTHER" id="PTHR31585">
    <property type="entry name" value="FOLATE-BIOPTERIN TRANSPORTER 1, CHLOROPLASTIC"/>
    <property type="match status" value="1"/>
</dbReference>
<feature type="transmembrane region" description="Helical" evidence="7">
    <location>
        <begin position="849"/>
        <end position="867"/>
    </location>
</feature>
<proteinExistence type="inferred from homology"/>
<evidence type="ECO:0000256" key="4">
    <source>
        <dbReference type="ARBA" id="ARBA00022692"/>
    </source>
</evidence>
<dbReference type="InterPro" id="IPR036259">
    <property type="entry name" value="MFS_trans_sf"/>
</dbReference>
<feature type="transmembrane region" description="Helical" evidence="7">
    <location>
        <begin position="696"/>
        <end position="720"/>
    </location>
</feature>
<accession>A0AAV2YNC9</accession>
<evidence type="ECO:0000256" key="7">
    <source>
        <dbReference type="SAM" id="Phobius"/>
    </source>
</evidence>
<keyword evidence="3" id="KW-0813">Transport</keyword>
<reference evidence="8" key="2">
    <citation type="journal article" date="2023" name="Microbiol Resour">
        <title>Decontamination and Annotation of the Draft Genome Sequence of the Oomycete Lagenidium giganteum ARSEF 373.</title>
        <authorList>
            <person name="Morgan W.R."/>
            <person name="Tartar A."/>
        </authorList>
    </citation>
    <scope>NUCLEOTIDE SEQUENCE</scope>
    <source>
        <strain evidence="8">ARSEF 373</strain>
    </source>
</reference>
<evidence type="ECO:0008006" key="10">
    <source>
        <dbReference type="Google" id="ProtNLM"/>
    </source>
</evidence>
<name>A0AAV2YNC9_9STRA</name>
<feature type="transmembrane region" description="Helical" evidence="7">
    <location>
        <begin position="463"/>
        <end position="485"/>
    </location>
</feature>
<comment type="subcellular location">
    <subcellularLocation>
        <location evidence="1">Membrane</location>
        <topology evidence="1">Multi-pass membrane protein</topology>
    </subcellularLocation>
</comment>
<evidence type="ECO:0000256" key="3">
    <source>
        <dbReference type="ARBA" id="ARBA00022448"/>
    </source>
</evidence>
<protein>
    <recommendedName>
        <fullName evidence="10">Transmembrane protein</fullName>
    </recommendedName>
</protein>
<dbReference type="Pfam" id="PF03092">
    <property type="entry name" value="BT1"/>
    <property type="match status" value="2"/>
</dbReference>
<evidence type="ECO:0000313" key="8">
    <source>
        <dbReference type="EMBL" id="DAZ94828.1"/>
    </source>
</evidence>
<comment type="similarity">
    <text evidence="2">Belongs to the major facilitator superfamily. Folate-biopterin transporter (TC 2.A.71) family.</text>
</comment>
<feature type="transmembrane region" description="Helical" evidence="7">
    <location>
        <begin position="1066"/>
        <end position="1089"/>
    </location>
</feature>
<feature type="transmembrane region" description="Helical" evidence="7">
    <location>
        <begin position="916"/>
        <end position="939"/>
    </location>
</feature>
<feature type="transmembrane region" description="Helical" evidence="7">
    <location>
        <begin position="243"/>
        <end position="262"/>
    </location>
</feature>
<evidence type="ECO:0000256" key="6">
    <source>
        <dbReference type="ARBA" id="ARBA00023136"/>
    </source>
</evidence>
<feature type="transmembrane region" description="Helical" evidence="7">
    <location>
        <begin position="497"/>
        <end position="518"/>
    </location>
</feature>
<keyword evidence="4 7" id="KW-0812">Transmembrane</keyword>